<reference evidence="5 6" key="1">
    <citation type="submission" date="2023-08" db="EMBL/GenBank/DDBJ databases">
        <title>Whole-genome sequencing of halo(alkali)philic microorganisms from hypersaline lakes.</title>
        <authorList>
            <person name="Sorokin D.Y."/>
            <person name="Abbas B."/>
            <person name="Merkel A.Y."/>
        </authorList>
    </citation>
    <scope>NUCLEOTIDE SEQUENCE [LARGE SCALE GENOMIC DNA]</scope>
    <source>
        <strain evidence="5 6">AB-CW4</strain>
    </source>
</reference>
<dbReference type="NCBIfam" id="NF007297">
    <property type="entry name" value="PRK09775.1"/>
    <property type="match status" value="1"/>
</dbReference>
<name>A0ABU0W4P5_9GAMM</name>
<evidence type="ECO:0000256" key="1">
    <source>
        <dbReference type="ARBA" id="ARBA00010164"/>
    </source>
</evidence>
<comment type="similarity">
    <text evidence="1">Belongs to the HipA Ser/Thr kinase family.</text>
</comment>
<evidence type="ECO:0000313" key="6">
    <source>
        <dbReference type="Proteomes" id="UP001239019"/>
    </source>
</evidence>
<comment type="caution">
    <text evidence="5">The sequence shown here is derived from an EMBL/GenBank/DDBJ whole genome shotgun (WGS) entry which is preliminary data.</text>
</comment>
<proteinExistence type="inferred from homology"/>
<protein>
    <submittedName>
        <fullName evidence="5">Type II toxin-antitoxin system HipA family toxin YjjJ</fullName>
    </submittedName>
</protein>
<dbReference type="InterPro" id="IPR012893">
    <property type="entry name" value="HipA-like_C"/>
</dbReference>
<dbReference type="PANTHER" id="PTHR37419:SF8">
    <property type="entry name" value="TOXIN YJJJ"/>
    <property type="match status" value="1"/>
</dbReference>
<keyword evidence="6" id="KW-1185">Reference proteome</keyword>
<gene>
    <name evidence="5" type="primary">yjjJ</name>
    <name evidence="5" type="ORF">RBH19_03825</name>
</gene>
<evidence type="ECO:0000259" key="4">
    <source>
        <dbReference type="Pfam" id="PF07804"/>
    </source>
</evidence>
<accession>A0ABU0W4P5</accession>
<evidence type="ECO:0000256" key="2">
    <source>
        <dbReference type="ARBA" id="ARBA00022679"/>
    </source>
</evidence>
<dbReference type="Pfam" id="PF07804">
    <property type="entry name" value="HipA_C"/>
    <property type="match status" value="1"/>
</dbReference>
<dbReference type="InterPro" id="IPR052028">
    <property type="entry name" value="HipA_Ser/Thr_kinase"/>
</dbReference>
<dbReference type="Proteomes" id="UP001239019">
    <property type="component" value="Unassembled WGS sequence"/>
</dbReference>
<dbReference type="PANTHER" id="PTHR37419">
    <property type="entry name" value="SERINE/THREONINE-PROTEIN KINASE TOXIN HIPA"/>
    <property type="match status" value="1"/>
</dbReference>
<keyword evidence="2" id="KW-0808">Transferase</keyword>
<dbReference type="RefSeq" id="WP_306727492.1">
    <property type="nucleotide sequence ID" value="NZ_JAVDDT010000002.1"/>
</dbReference>
<dbReference type="EMBL" id="JAVDDT010000002">
    <property type="protein sequence ID" value="MDQ2068997.1"/>
    <property type="molecule type" value="Genomic_DNA"/>
</dbReference>
<evidence type="ECO:0000313" key="5">
    <source>
        <dbReference type="EMBL" id="MDQ2068997.1"/>
    </source>
</evidence>
<evidence type="ECO:0000256" key="3">
    <source>
        <dbReference type="ARBA" id="ARBA00022777"/>
    </source>
</evidence>
<sequence>MARRNDSVEAVLAVLERRGWMRAAALCEALGLSQPTLSRRLRRAGAAVLRSGAGPRTRYAARRGYAGAGSAQPLYAVDEAGRVTHLATLHGVAPNGFYLEAGDQSAWLLGEDGRGAYDDLPYFLQDLRPQGFLGREIGRWLADRFAWPGDPRQWDADTVARFLLSYGDDVPGNLLLGDEALARFERRRPSPVAARARDYPALVERILGEGEPGSSAGGEQPKFAAFVPDIGHVLVKFSPAGDSSEVRRWQDLLVAEWHALECLRAHDLAAATARLYDIDGRIYLEVERFDRVGSRGRRPNLSLEAVDAEFVGSRRSWTESAQQLHEAGWLDSDSLERIRWLDLFGAWIENSDRHLGNLSLMPADDGFVLHPVYDMLPMALAPVRGEIREPAFRMPVASRLGDGMSLWQATGKAAEAYWQALADEPRLSESFRALAQDRARQIHGLLQGNG</sequence>
<organism evidence="5 6">
    <name type="scientific">Natronospira bacteriovora</name>
    <dbReference type="NCBI Taxonomy" id="3069753"/>
    <lineage>
        <taxon>Bacteria</taxon>
        <taxon>Pseudomonadati</taxon>
        <taxon>Pseudomonadota</taxon>
        <taxon>Gammaproteobacteria</taxon>
        <taxon>Natronospirales</taxon>
        <taxon>Natronospiraceae</taxon>
        <taxon>Natronospira</taxon>
    </lineage>
</organism>
<feature type="domain" description="HipA-like C-terminal" evidence="4">
    <location>
        <begin position="214"/>
        <end position="423"/>
    </location>
</feature>
<keyword evidence="3" id="KW-0418">Kinase</keyword>